<evidence type="ECO:0000256" key="3">
    <source>
        <dbReference type="ARBA" id="ARBA00022475"/>
    </source>
</evidence>
<dbReference type="InterPro" id="IPR002771">
    <property type="entry name" value="Multi_antbiot-R_MarC"/>
</dbReference>
<dbReference type="Proteomes" id="UP000238801">
    <property type="component" value="Unassembled WGS sequence"/>
</dbReference>
<name>A0A2T0X7N8_9RHOB</name>
<evidence type="ECO:0000313" key="9">
    <source>
        <dbReference type="Proteomes" id="UP000238801"/>
    </source>
</evidence>
<feature type="transmembrane region" description="Helical" evidence="7">
    <location>
        <begin position="72"/>
        <end position="91"/>
    </location>
</feature>
<evidence type="ECO:0000256" key="2">
    <source>
        <dbReference type="ARBA" id="ARBA00009784"/>
    </source>
</evidence>
<evidence type="ECO:0000256" key="6">
    <source>
        <dbReference type="ARBA" id="ARBA00023136"/>
    </source>
</evidence>
<evidence type="ECO:0000256" key="1">
    <source>
        <dbReference type="ARBA" id="ARBA00004651"/>
    </source>
</evidence>
<sequence>MDWSDFVTAFVTLFVTIDPVGTAPLVPALTQGMTQRQRTGVAIRAAVVGAAILTLFGLTGEAVLRYLGVSLPAFRIAGGLLLFLIAVEMLFQKRTERREATAESSTRDDPSVFPLAIPFLAGPGAVATMILLAGRADDAGELITLHLAMLAAVGIAIPLFMAAGLIERLLGPIGIAVLTRLLGLLVAALAVQFVLSGLLAAGLAPGPR</sequence>
<dbReference type="OrthoDB" id="21094at2"/>
<comment type="subcellular location">
    <subcellularLocation>
        <location evidence="1 7">Cell membrane</location>
        <topology evidence="1 7">Multi-pass membrane protein</topology>
    </subcellularLocation>
</comment>
<evidence type="ECO:0000313" key="8">
    <source>
        <dbReference type="EMBL" id="PRY94961.1"/>
    </source>
</evidence>
<feature type="transmembrane region" description="Helical" evidence="7">
    <location>
        <begin position="178"/>
        <end position="204"/>
    </location>
</feature>
<organism evidence="8 9">
    <name type="scientific">Hasllibacter halocynthiae</name>
    <dbReference type="NCBI Taxonomy" id="595589"/>
    <lineage>
        <taxon>Bacteria</taxon>
        <taxon>Pseudomonadati</taxon>
        <taxon>Pseudomonadota</taxon>
        <taxon>Alphaproteobacteria</taxon>
        <taxon>Rhodobacterales</taxon>
        <taxon>Roseobacteraceae</taxon>
        <taxon>Hasllibacter</taxon>
    </lineage>
</organism>
<keyword evidence="6 7" id="KW-0472">Membrane</keyword>
<feature type="transmembrane region" description="Helical" evidence="7">
    <location>
        <begin position="112"/>
        <end position="133"/>
    </location>
</feature>
<evidence type="ECO:0000256" key="4">
    <source>
        <dbReference type="ARBA" id="ARBA00022692"/>
    </source>
</evidence>
<dbReference type="PANTHER" id="PTHR33508">
    <property type="entry name" value="UPF0056 MEMBRANE PROTEIN YHCE"/>
    <property type="match status" value="1"/>
</dbReference>
<protein>
    <recommendedName>
        <fullName evidence="7">UPF0056 membrane protein</fullName>
    </recommendedName>
</protein>
<dbReference type="GO" id="GO:0005886">
    <property type="term" value="C:plasma membrane"/>
    <property type="evidence" value="ECO:0007669"/>
    <property type="project" value="UniProtKB-SubCell"/>
</dbReference>
<reference evidence="8 9" key="1">
    <citation type="submission" date="2018-03" db="EMBL/GenBank/DDBJ databases">
        <title>Genomic Encyclopedia of Archaeal and Bacterial Type Strains, Phase II (KMG-II): from individual species to whole genera.</title>
        <authorList>
            <person name="Goeker M."/>
        </authorList>
    </citation>
    <scope>NUCLEOTIDE SEQUENCE [LARGE SCALE GENOMIC DNA]</scope>
    <source>
        <strain evidence="8 9">DSM 29318</strain>
    </source>
</reference>
<dbReference type="EMBL" id="PVTT01000001">
    <property type="protein sequence ID" value="PRY94961.1"/>
    <property type="molecule type" value="Genomic_DNA"/>
</dbReference>
<evidence type="ECO:0000256" key="7">
    <source>
        <dbReference type="RuleBase" id="RU362048"/>
    </source>
</evidence>
<feature type="transmembrane region" description="Helical" evidence="7">
    <location>
        <begin position="145"/>
        <end position="166"/>
    </location>
</feature>
<keyword evidence="9" id="KW-1185">Reference proteome</keyword>
<keyword evidence="3" id="KW-1003">Cell membrane</keyword>
<comment type="similarity">
    <text evidence="2 7">Belongs to the UPF0056 (MarC) family.</text>
</comment>
<accession>A0A2T0X7N8</accession>
<keyword evidence="5 7" id="KW-1133">Transmembrane helix</keyword>
<gene>
    <name evidence="8" type="ORF">BCF33_0568</name>
</gene>
<evidence type="ECO:0000256" key="5">
    <source>
        <dbReference type="ARBA" id="ARBA00022989"/>
    </source>
</evidence>
<dbReference type="NCBIfam" id="TIGR00427">
    <property type="entry name" value="NAAT family transporter"/>
    <property type="match status" value="1"/>
</dbReference>
<dbReference type="AlphaFoldDB" id="A0A2T0X7N8"/>
<dbReference type="PANTHER" id="PTHR33508:SF1">
    <property type="entry name" value="UPF0056 MEMBRANE PROTEIN YHCE"/>
    <property type="match status" value="1"/>
</dbReference>
<proteinExistence type="inferred from homology"/>
<comment type="caution">
    <text evidence="8">The sequence shown here is derived from an EMBL/GenBank/DDBJ whole genome shotgun (WGS) entry which is preliminary data.</text>
</comment>
<dbReference type="Pfam" id="PF01914">
    <property type="entry name" value="MarC"/>
    <property type="match status" value="1"/>
</dbReference>
<keyword evidence="4 7" id="KW-0812">Transmembrane</keyword>
<feature type="transmembrane region" description="Helical" evidence="7">
    <location>
        <begin position="41"/>
        <end position="60"/>
    </location>
</feature>
<feature type="transmembrane region" description="Helical" evidence="7">
    <location>
        <begin position="6"/>
        <end position="29"/>
    </location>
</feature>
<dbReference type="RefSeq" id="WP_106160168.1">
    <property type="nucleotide sequence ID" value="NZ_PVTT01000001.1"/>
</dbReference>